<dbReference type="Proteomes" id="UP001341840">
    <property type="component" value="Unassembled WGS sequence"/>
</dbReference>
<dbReference type="EMBL" id="JASCZI010030637">
    <property type="protein sequence ID" value="MED6124044.1"/>
    <property type="molecule type" value="Genomic_DNA"/>
</dbReference>
<evidence type="ECO:0000313" key="3">
    <source>
        <dbReference type="Proteomes" id="UP001341840"/>
    </source>
</evidence>
<accession>A0ABU6RJC0</accession>
<evidence type="ECO:0000313" key="2">
    <source>
        <dbReference type="EMBL" id="MED6124044.1"/>
    </source>
</evidence>
<gene>
    <name evidence="2" type="ORF">PIB30_055269</name>
</gene>
<feature type="region of interest" description="Disordered" evidence="1">
    <location>
        <begin position="132"/>
        <end position="152"/>
    </location>
</feature>
<protein>
    <submittedName>
        <fullName evidence="2">Uncharacterized protein</fullName>
    </submittedName>
</protein>
<sequence>MRVRVNSDTLRIDSYTSRGYKLSGSLLSFTLIIELINVLRVTLHESKHHEGAYGANNPAYDNSGLSDLGHRASCPQGSASDSGPGLVLDRSGLAKVIDRMRIRVPVSWLCLSRWKNQKSCILDRLLVKTRMASPSQGRGRPRNSGDGHEPDYGQKEFFAAMTHMANTIQEGMAAANAAHANVVVGGEGNGPVDTRSMTLASFLKINPPTFQGTSNPSEANDWFLSMERAC</sequence>
<feature type="compositionally biased region" description="Basic and acidic residues" evidence="1">
    <location>
        <begin position="143"/>
        <end position="152"/>
    </location>
</feature>
<evidence type="ECO:0000256" key="1">
    <source>
        <dbReference type="SAM" id="MobiDB-lite"/>
    </source>
</evidence>
<comment type="caution">
    <text evidence="2">The sequence shown here is derived from an EMBL/GenBank/DDBJ whole genome shotgun (WGS) entry which is preliminary data.</text>
</comment>
<proteinExistence type="predicted"/>
<organism evidence="2 3">
    <name type="scientific">Stylosanthes scabra</name>
    <dbReference type="NCBI Taxonomy" id="79078"/>
    <lineage>
        <taxon>Eukaryota</taxon>
        <taxon>Viridiplantae</taxon>
        <taxon>Streptophyta</taxon>
        <taxon>Embryophyta</taxon>
        <taxon>Tracheophyta</taxon>
        <taxon>Spermatophyta</taxon>
        <taxon>Magnoliopsida</taxon>
        <taxon>eudicotyledons</taxon>
        <taxon>Gunneridae</taxon>
        <taxon>Pentapetalae</taxon>
        <taxon>rosids</taxon>
        <taxon>fabids</taxon>
        <taxon>Fabales</taxon>
        <taxon>Fabaceae</taxon>
        <taxon>Papilionoideae</taxon>
        <taxon>50 kb inversion clade</taxon>
        <taxon>dalbergioids sensu lato</taxon>
        <taxon>Dalbergieae</taxon>
        <taxon>Pterocarpus clade</taxon>
        <taxon>Stylosanthes</taxon>
    </lineage>
</organism>
<feature type="region of interest" description="Disordered" evidence="1">
    <location>
        <begin position="64"/>
        <end position="83"/>
    </location>
</feature>
<reference evidence="2 3" key="1">
    <citation type="journal article" date="2023" name="Plants (Basel)">
        <title>Bridging the Gap: Combining Genomics and Transcriptomics Approaches to Understand Stylosanthes scabra, an Orphan Legume from the Brazilian Caatinga.</title>
        <authorList>
            <person name="Ferreira-Neto J.R.C."/>
            <person name="da Silva M.D."/>
            <person name="Binneck E."/>
            <person name="de Melo N.F."/>
            <person name="da Silva R.H."/>
            <person name="de Melo A.L.T.M."/>
            <person name="Pandolfi V."/>
            <person name="Bustamante F.O."/>
            <person name="Brasileiro-Vidal A.C."/>
            <person name="Benko-Iseppon A.M."/>
        </authorList>
    </citation>
    <scope>NUCLEOTIDE SEQUENCE [LARGE SCALE GENOMIC DNA]</scope>
    <source>
        <tissue evidence="2">Leaves</tissue>
    </source>
</reference>
<name>A0ABU6RJC0_9FABA</name>
<keyword evidence="3" id="KW-1185">Reference proteome</keyword>